<protein>
    <submittedName>
        <fullName evidence="1">AP-5 complex subunit sigma-1</fullName>
    </submittedName>
</protein>
<keyword evidence="2" id="KW-1185">Reference proteome</keyword>
<comment type="caution">
    <text evidence="1">The sequence shown here is derived from an EMBL/GenBank/DDBJ whole genome shotgun (WGS) entry which is preliminary data.</text>
</comment>
<proteinExistence type="predicted"/>
<organism evidence="1 2">
    <name type="scientific">Lates japonicus</name>
    <name type="common">Japanese lates</name>
    <dbReference type="NCBI Taxonomy" id="270547"/>
    <lineage>
        <taxon>Eukaryota</taxon>
        <taxon>Metazoa</taxon>
        <taxon>Chordata</taxon>
        <taxon>Craniata</taxon>
        <taxon>Vertebrata</taxon>
        <taxon>Euteleostomi</taxon>
        <taxon>Actinopterygii</taxon>
        <taxon>Neopterygii</taxon>
        <taxon>Teleostei</taxon>
        <taxon>Neoteleostei</taxon>
        <taxon>Acanthomorphata</taxon>
        <taxon>Carangaria</taxon>
        <taxon>Carangaria incertae sedis</taxon>
        <taxon>Centropomidae</taxon>
        <taxon>Lates</taxon>
    </lineage>
</organism>
<dbReference type="GO" id="GO:0030119">
    <property type="term" value="C:AP-type membrane coat adaptor complex"/>
    <property type="evidence" value="ECO:0007669"/>
    <property type="project" value="InterPro"/>
</dbReference>
<dbReference type="GO" id="GO:0000724">
    <property type="term" value="P:double-strand break repair via homologous recombination"/>
    <property type="evidence" value="ECO:0007669"/>
    <property type="project" value="InterPro"/>
</dbReference>
<dbReference type="EMBL" id="BRZM01000004">
    <property type="protein sequence ID" value="GLD47644.1"/>
    <property type="molecule type" value="Genomic_DNA"/>
</dbReference>
<dbReference type="Proteomes" id="UP001279410">
    <property type="component" value="Unassembled WGS sequence"/>
</dbReference>
<dbReference type="InterPro" id="IPR029392">
    <property type="entry name" value="AP-5_subunit_s1"/>
</dbReference>
<reference evidence="1" key="1">
    <citation type="submission" date="2022-08" db="EMBL/GenBank/DDBJ databases">
        <title>Genome sequencing of akame (Lates japonicus).</title>
        <authorList>
            <person name="Hashiguchi Y."/>
            <person name="Takahashi H."/>
        </authorList>
    </citation>
    <scope>NUCLEOTIDE SEQUENCE</scope>
    <source>
        <strain evidence="1">Kochi</strain>
    </source>
</reference>
<dbReference type="Pfam" id="PF15001">
    <property type="entry name" value="AP-5_subunit_s1"/>
    <property type="match status" value="1"/>
</dbReference>
<evidence type="ECO:0000313" key="1">
    <source>
        <dbReference type="EMBL" id="GLD47644.1"/>
    </source>
</evidence>
<gene>
    <name evidence="1" type="ORF">AKAME5_000176300</name>
</gene>
<name>A0AAD3M637_LATJO</name>
<dbReference type="AlphaFoldDB" id="A0AAD3M637"/>
<accession>A0AAD3M637</accession>
<sequence length="67" mass="7531">MVRCFLIHTVCPVSALSAGESRVLYSRFFGPDEGVLTEQLRELSPEERRLLQVEKAAVVASMMYPLC</sequence>
<evidence type="ECO:0000313" key="2">
    <source>
        <dbReference type="Proteomes" id="UP001279410"/>
    </source>
</evidence>
<dbReference type="GO" id="GO:0016197">
    <property type="term" value="P:endosomal transport"/>
    <property type="evidence" value="ECO:0007669"/>
    <property type="project" value="InterPro"/>
</dbReference>